<dbReference type="GO" id="GO:0016787">
    <property type="term" value="F:hydrolase activity"/>
    <property type="evidence" value="ECO:0007669"/>
    <property type="project" value="UniProtKB-KW"/>
</dbReference>
<proteinExistence type="inferred from homology"/>
<sequence length="732" mass="80876">MRPMPGDDAFGGRSRSGSVADNDLTPLVTRSQQPQMTYFFADEKSIEESDSNVSLSPASCFPKQRDPNTPKGSMYGVESLETTTSSLQIDDQEDEQRIQKARHSRKNNIGLSSSRPSEEDLSDAASAYPSWKSSADISRNVSPSHQRRPSQTGISRPITPLSYGSPAPASVMSSPGSRRNSDAGSYMDDIASQAIISSGDEEREINPQLMDSGSAPQLVMPSIKMPSRRPFTESGKSMGRLKVLIAGDSSVGKTSLIKAIVQTCEDIVHVDPLSPTAISIPETRRRSSRSSRKGSSNMQTTSQITEVYASTKPYPAWWSDLEDSRILQRRKSLGDSVLERNLCFVDTPGYGNKTSCLECITPVIDYMESHLRKATSPENISESDMISMLSGNGGSQVDLVLYVILHRIKPVDIEYLRRLSHLTNVIPLVAQAEHLSQDELLSIKEHIRGSLQEANIHPFHFASVPKGAHSHPESPYAISTTASKDHENMDASLLMSPDYVSPLIPSELSILVSQIFDPSNISWLRHSAAKKFIQWRDFSTPSQSIYQPIGASSSPISTAPVGATTSYALARITDHAQREERIAQVRLANWAADLQRSLQNERARFDQLARSERAVWLTERLGECVQDGSIIPISQARKQDDGYSCSLIKQGSYSRRKEWSIGPQRDIDVHDPLGLLQLNVEMKKRGWVAVKFLGGFGILGGLAFWLVRTWQGTNIWGVPGKDWAELGMADWR</sequence>
<dbReference type="InterPro" id="IPR027417">
    <property type="entry name" value="P-loop_NTPase"/>
</dbReference>
<dbReference type="AlphaFoldDB" id="A0A370TZ16"/>
<dbReference type="InterPro" id="IPR030379">
    <property type="entry name" value="G_SEPTIN_dom"/>
</dbReference>
<evidence type="ECO:0000313" key="5">
    <source>
        <dbReference type="EMBL" id="RDL40779.1"/>
    </source>
</evidence>
<dbReference type="Gene3D" id="3.40.50.300">
    <property type="entry name" value="P-loop containing nucleotide triphosphate hydrolases"/>
    <property type="match status" value="1"/>
</dbReference>
<keyword evidence="3" id="KW-0812">Transmembrane</keyword>
<feature type="transmembrane region" description="Helical" evidence="3">
    <location>
        <begin position="686"/>
        <end position="707"/>
    </location>
</feature>
<dbReference type="SUPFAM" id="SSF52540">
    <property type="entry name" value="P-loop containing nucleoside triphosphate hydrolases"/>
    <property type="match status" value="1"/>
</dbReference>
<dbReference type="GO" id="GO:0005525">
    <property type="term" value="F:GTP binding"/>
    <property type="evidence" value="ECO:0007669"/>
    <property type="project" value="UniProtKB-KW"/>
</dbReference>
<keyword evidence="6" id="KW-1185">Reference proteome</keyword>
<dbReference type="EMBL" id="NPIC01000001">
    <property type="protein sequence ID" value="RDL40779.1"/>
    <property type="molecule type" value="Genomic_DNA"/>
</dbReference>
<keyword evidence="1" id="KW-0547">Nucleotide-binding</keyword>
<dbReference type="OrthoDB" id="4150765at2759"/>
<evidence type="ECO:0000259" key="4">
    <source>
        <dbReference type="PROSITE" id="PS51719"/>
    </source>
</evidence>
<feature type="region of interest" description="Disordered" evidence="2">
    <location>
        <begin position="1"/>
        <end position="185"/>
    </location>
</feature>
<dbReference type="RefSeq" id="XP_031873435.1">
    <property type="nucleotide sequence ID" value="XM_032009381.1"/>
</dbReference>
<evidence type="ECO:0000256" key="1">
    <source>
        <dbReference type="RuleBase" id="RU004560"/>
    </source>
</evidence>
<dbReference type="Pfam" id="PF00735">
    <property type="entry name" value="Septin"/>
    <property type="match status" value="1"/>
</dbReference>
<dbReference type="Pfam" id="PF20571">
    <property type="entry name" value="DUF6780"/>
    <property type="match status" value="1"/>
</dbReference>
<feature type="compositionally biased region" description="Polar residues" evidence="2">
    <location>
        <begin position="131"/>
        <end position="154"/>
    </location>
</feature>
<dbReference type="GeneID" id="43593607"/>
<keyword evidence="5" id="KW-0378">Hydrolase</keyword>
<evidence type="ECO:0000313" key="6">
    <source>
        <dbReference type="Proteomes" id="UP000254866"/>
    </source>
</evidence>
<reference evidence="5 6" key="1">
    <citation type="journal article" date="2018" name="IMA Fungus">
        <title>IMA Genome-F 9: Draft genome sequence of Annulohypoxylon stygium, Aspergillus mulundensis, Berkeleyomyces basicola (syn. Thielaviopsis basicola), Ceratocystis smalleyi, two Cercospora beticola strains, Coleophoma cylindrospora, Fusarium fracticaudum, Phialophora cf. hyalina, and Morchella septimelata.</title>
        <authorList>
            <person name="Wingfield B.D."/>
            <person name="Bills G.F."/>
            <person name="Dong Y."/>
            <person name="Huang W."/>
            <person name="Nel W.J."/>
            <person name="Swalarsk-Parry B.S."/>
            <person name="Vaghefi N."/>
            <person name="Wilken P.M."/>
            <person name="An Z."/>
            <person name="de Beer Z.W."/>
            <person name="De Vos L."/>
            <person name="Chen L."/>
            <person name="Duong T.A."/>
            <person name="Gao Y."/>
            <person name="Hammerbacher A."/>
            <person name="Kikkert J.R."/>
            <person name="Li Y."/>
            <person name="Li H."/>
            <person name="Li K."/>
            <person name="Li Q."/>
            <person name="Liu X."/>
            <person name="Ma X."/>
            <person name="Naidoo K."/>
            <person name="Pethybridge S.J."/>
            <person name="Sun J."/>
            <person name="Steenkamp E.T."/>
            <person name="van der Nest M.A."/>
            <person name="van Wyk S."/>
            <person name="Wingfield M.J."/>
            <person name="Xiong C."/>
            <person name="Yue Q."/>
            <person name="Zhang X."/>
        </authorList>
    </citation>
    <scope>NUCLEOTIDE SEQUENCE [LARGE SCALE GENOMIC DNA]</scope>
    <source>
        <strain evidence="5 6">BP 5553</strain>
    </source>
</reference>
<keyword evidence="3" id="KW-0472">Membrane</keyword>
<dbReference type="InterPro" id="IPR046707">
    <property type="entry name" value="DUF6780"/>
</dbReference>
<accession>A0A370TZ16</accession>
<feature type="domain" description="Septin-type G" evidence="4">
    <location>
        <begin position="237"/>
        <end position="542"/>
    </location>
</feature>
<comment type="similarity">
    <text evidence="1">Belongs to the TRAFAC class TrmE-Era-EngA-EngB-Septin-like GTPase superfamily. Septin GTPase family.</text>
</comment>
<protein>
    <submittedName>
        <fullName evidence="5">p-loop containing nucleoside triphosphate hydrolase</fullName>
    </submittedName>
</protein>
<evidence type="ECO:0000256" key="2">
    <source>
        <dbReference type="SAM" id="MobiDB-lite"/>
    </source>
</evidence>
<dbReference type="STRING" id="2656787.A0A370TZ16"/>
<gene>
    <name evidence="5" type="ORF">BP5553_00758</name>
</gene>
<dbReference type="Proteomes" id="UP000254866">
    <property type="component" value="Unassembled WGS sequence"/>
</dbReference>
<keyword evidence="3" id="KW-1133">Transmembrane helix</keyword>
<dbReference type="FunFam" id="3.40.50.300:FF:002000">
    <property type="entry name" value="Putative heat shock protein"/>
    <property type="match status" value="1"/>
</dbReference>
<feature type="region of interest" description="Disordered" evidence="2">
    <location>
        <begin position="278"/>
        <end position="302"/>
    </location>
</feature>
<name>A0A370TZ16_9HELO</name>
<evidence type="ECO:0000256" key="3">
    <source>
        <dbReference type="SAM" id="Phobius"/>
    </source>
</evidence>
<organism evidence="5 6">
    <name type="scientific">Venustampulla echinocandica</name>
    <dbReference type="NCBI Taxonomy" id="2656787"/>
    <lineage>
        <taxon>Eukaryota</taxon>
        <taxon>Fungi</taxon>
        <taxon>Dikarya</taxon>
        <taxon>Ascomycota</taxon>
        <taxon>Pezizomycotina</taxon>
        <taxon>Leotiomycetes</taxon>
        <taxon>Helotiales</taxon>
        <taxon>Pleuroascaceae</taxon>
        <taxon>Venustampulla</taxon>
    </lineage>
</organism>
<comment type="caution">
    <text evidence="5">The sequence shown here is derived from an EMBL/GenBank/DDBJ whole genome shotgun (WGS) entry which is preliminary data.</text>
</comment>
<dbReference type="PANTHER" id="PTHR18884">
    <property type="entry name" value="SEPTIN"/>
    <property type="match status" value="1"/>
</dbReference>
<dbReference type="PROSITE" id="PS51719">
    <property type="entry name" value="G_SEPTIN"/>
    <property type="match status" value="1"/>
</dbReference>
<keyword evidence="1" id="KW-0342">GTP-binding</keyword>